<proteinExistence type="inferred from homology"/>
<organism evidence="6 7">
    <name type="scientific">Penicillium coprophilum</name>
    <dbReference type="NCBI Taxonomy" id="36646"/>
    <lineage>
        <taxon>Eukaryota</taxon>
        <taxon>Fungi</taxon>
        <taxon>Dikarya</taxon>
        <taxon>Ascomycota</taxon>
        <taxon>Pezizomycotina</taxon>
        <taxon>Eurotiomycetes</taxon>
        <taxon>Eurotiomycetidae</taxon>
        <taxon>Eurotiales</taxon>
        <taxon>Aspergillaceae</taxon>
        <taxon>Penicillium</taxon>
    </lineage>
</organism>
<dbReference type="InterPro" id="IPR050295">
    <property type="entry name" value="Plant_2OG-oxidoreductases"/>
</dbReference>
<dbReference type="Pfam" id="PF14226">
    <property type="entry name" value="DIOX_N"/>
    <property type="match status" value="1"/>
</dbReference>
<keyword evidence="7" id="KW-1185">Reference proteome</keyword>
<evidence type="ECO:0000256" key="4">
    <source>
        <dbReference type="RuleBase" id="RU003682"/>
    </source>
</evidence>
<dbReference type="AlphaFoldDB" id="A0A1V6UNZ5"/>
<evidence type="ECO:0000256" key="1">
    <source>
        <dbReference type="ARBA" id="ARBA00008056"/>
    </source>
</evidence>
<dbReference type="PANTHER" id="PTHR47991">
    <property type="entry name" value="OXOGLUTARATE/IRON-DEPENDENT DIOXYGENASE"/>
    <property type="match status" value="1"/>
</dbReference>
<keyword evidence="4" id="KW-0560">Oxidoreductase</keyword>
<dbReference type="InterPro" id="IPR027443">
    <property type="entry name" value="IPNS-like_sf"/>
</dbReference>
<dbReference type="GO" id="GO:0016491">
    <property type="term" value="F:oxidoreductase activity"/>
    <property type="evidence" value="ECO:0007669"/>
    <property type="project" value="UniProtKB-KW"/>
</dbReference>
<evidence type="ECO:0000259" key="5">
    <source>
        <dbReference type="PROSITE" id="PS51471"/>
    </source>
</evidence>
<feature type="domain" description="Fe2OG dioxygenase" evidence="5">
    <location>
        <begin position="198"/>
        <end position="303"/>
    </location>
</feature>
<gene>
    <name evidence="6" type="ORF">PENCOP_c006G02960</name>
</gene>
<dbReference type="InterPro" id="IPR005123">
    <property type="entry name" value="Oxoglu/Fe-dep_dioxygenase_dom"/>
</dbReference>
<evidence type="ECO:0000256" key="3">
    <source>
        <dbReference type="ARBA" id="ARBA00023004"/>
    </source>
</evidence>
<comment type="caution">
    <text evidence="6">The sequence shown here is derived from an EMBL/GenBank/DDBJ whole genome shotgun (WGS) entry which is preliminary data.</text>
</comment>
<dbReference type="GO" id="GO:0046872">
    <property type="term" value="F:metal ion binding"/>
    <property type="evidence" value="ECO:0007669"/>
    <property type="project" value="UniProtKB-KW"/>
</dbReference>
<dbReference type="EMBL" id="MDDG01000006">
    <property type="protein sequence ID" value="OQE40148.1"/>
    <property type="molecule type" value="Genomic_DNA"/>
</dbReference>
<dbReference type="STRING" id="36646.A0A1V6UNZ5"/>
<keyword evidence="2 4" id="KW-0479">Metal-binding</keyword>
<accession>A0A1V6UNZ5</accession>
<evidence type="ECO:0000256" key="2">
    <source>
        <dbReference type="ARBA" id="ARBA00022723"/>
    </source>
</evidence>
<comment type="similarity">
    <text evidence="1 4">Belongs to the iron/ascorbate-dependent oxidoreductase family.</text>
</comment>
<protein>
    <recommendedName>
        <fullName evidence="5">Fe2OG dioxygenase domain-containing protein</fullName>
    </recommendedName>
</protein>
<sequence>MRCGFICQPTSKPLTTTEYYWPGPKMTSNFKSIPVIDLALAKSPLTRPRFLQELHHALTCVGFLYITNHDVPQDIISDLKHALPTLFALDPAEKEEVALHNSPHFLGYSQVGSETTAGVADKREQFEFATELPDSWRAGLPLYERLKGPNQWPSQDSSLRSVIEKYIHELTNLGERFLRLVAEALSLDPETLFSFLSEQHRLKLVHYPASDSNSDPNIQGVGPHKDSSGWWTFLLQASPPTVKGLQALNKTGEWIDIPVIEDTFVVNIGQAFEVVTHGVCKATTHRVLSGPSERYSVPFFQGVRGSLTKKEAVETLREHFAMQNMALEASEGANIDSAFLSGKYDIWGESQLRTKIRSHRDVGRMFYTDVFHDYVNDDS</sequence>
<evidence type="ECO:0000313" key="7">
    <source>
        <dbReference type="Proteomes" id="UP000191500"/>
    </source>
</evidence>
<name>A0A1V6UNZ5_9EURO</name>
<dbReference type="Pfam" id="PF03171">
    <property type="entry name" value="2OG-FeII_Oxy"/>
    <property type="match status" value="1"/>
</dbReference>
<dbReference type="PROSITE" id="PS51471">
    <property type="entry name" value="FE2OG_OXY"/>
    <property type="match status" value="1"/>
</dbReference>
<keyword evidence="3 4" id="KW-0408">Iron</keyword>
<reference evidence="7" key="1">
    <citation type="journal article" date="2017" name="Nat. Microbiol.">
        <title>Global analysis of biosynthetic gene clusters reveals vast potential of secondary metabolite production in Penicillium species.</title>
        <authorList>
            <person name="Nielsen J.C."/>
            <person name="Grijseels S."/>
            <person name="Prigent S."/>
            <person name="Ji B."/>
            <person name="Dainat J."/>
            <person name="Nielsen K.F."/>
            <person name="Frisvad J.C."/>
            <person name="Workman M."/>
            <person name="Nielsen J."/>
        </authorList>
    </citation>
    <scope>NUCLEOTIDE SEQUENCE [LARGE SCALE GENOMIC DNA]</scope>
    <source>
        <strain evidence="7">IBT 31321</strain>
    </source>
</reference>
<dbReference type="GO" id="GO:0044283">
    <property type="term" value="P:small molecule biosynthetic process"/>
    <property type="evidence" value="ECO:0007669"/>
    <property type="project" value="UniProtKB-ARBA"/>
</dbReference>
<dbReference type="Gene3D" id="2.60.120.330">
    <property type="entry name" value="B-lactam Antibiotic, Isopenicillin N Synthase, Chain"/>
    <property type="match status" value="1"/>
</dbReference>
<dbReference type="Proteomes" id="UP000191500">
    <property type="component" value="Unassembled WGS sequence"/>
</dbReference>
<dbReference type="SUPFAM" id="SSF51197">
    <property type="entry name" value="Clavaminate synthase-like"/>
    <property type="match status" value="1"/>
</dbReference>
<evidence type="ECO:0000313" key="6">
    <source>
        <dbReference type="EMBL" id="OQE40148.1"/>
    </source>
</evidence>
<dbReference type="InterPro" id="IPR026992">
    <property type="entry name" value="DIOX_N"/>
</dbReference>
<dbReference type="InterPro" id="IPR044861">
    <property type="entry name" value="IPNS-like_FE2OG_OXY"/>
</dbReference>